<evidence type="ECO:0000313" key="2">
    <source>
        <dbReference type="Proteomes" id="UP001176941"/>
    </source>
</evidence>
<reference evidence="1" key="1">
    <citation type="submission" date="2023-04" db="EMBL/GenBank/DDBJ databases">
        <authorList>
            <consortium name="ELIXIR-Norway"/>
        </authorList>
    </citation>
    <scope>NUCLEOTIDE SEQUENCE [LARGE SCALE GENOMIC DNA]</scope>
</reference>
<proteinExistence type="predicted"/>
<gene>
    <name evidence="1" type="ORF">MRATA1EN1_LOCUS11997</name>
</gene>
<organism evidence="1 2">
    <name type="scientific">Rangifer tarandus platyrhynchus</name>
    <name type="common">Svalbard reindeer</name>
    <dbReference type="NCBI Taxonomy" id="3082113"/>
    <lineage>
        <taxon>Eukaryota</taxon>
        <taxon>Metazoa</taxon>
        <taxon>Chordata</taxon>
        <taxon>Craniata</taxon>
        <taxon>Vertebrata</taxon>
        <taxon>Euteleostomi</taxon>
        <taxon>Mammalia</taxon>
        <taxon>Eutheria</taxon>
        <taxon>Laurasiatheria</taxon>
        <taxon>Artiodactyla</taxon>
        <taxon>Ruminantia</taxon>
        <taxon>Pecora</taxon>
        <taxon>Cervidae</taxon>
        <taxon>Odocoileinae</taxon>
        <taxon>Rangifer</taxon>
    </lineage>
</organism>
<keyword evidence="2" id="KW-1185">Reference proteome</keyword>
<sequence length="104" mass="11553">MIWRQESSQCGQVPSRSVLDWALPPGLCHPCAHKGSVPSVHMPTHVAFQATGWSWSPGSGYSQPFKVERPLVLFLLLGWFWSGVESNSGFETHFAVVRTLNKVC</sequence>
<dbReference type="EMBL" id="OX459957">
    <property type="protein sequence ID" value="CAI9163035.1"/>
    <property type="molecule type" value="Genomic_DNA"/>
</dbReference>
<dbReference type="Proteomes" id="UP001176941">
    <property type="component" value="Chromosome 21"/>
</dbReference>
<accession>A0ABN8YN84</accession>
<protein>
    <submittedName>
        <fullName evidence="1">Uncharacterized protein</fullName>
    </submittedName>
</protein>
<evidence type="ECO:0000313" key="1">
    <source>
        <dbReference type="EMBL" id="CAI9163035.1"/>
    </source>
</evidence>
<name>A0ABN8YN84_RANTA</name>